<protein>
    <submittedName>
        <fullName evidence="1">Thyroid hormone receptor associated protein complex subunit</fullName>
    </submittedName>
</protein>
<keyword evidence="1" id="KW-0675">Receptor</keyword>
<sequence length="114" mass="12263">MPCLMLPMKTGKLLLKAVTWQIDEASTKVCANSHRDPRRARPLARRPLVEVRSVADLVGKYAEGEGELLETAMVEALCSAETLGVAGHLPEWAVGVAHDQEVGHASSNSSGQEM</sequence>
<dbReference type="AlphaFoldDB" id="A0A131YCM5"/>
<accession>A0A131YCM5</accession>
<evidence type="ECO:0000313" key="1">
    <source>
        <dbReference type="EMBL" id="JAP77039.1"/>
    </source>
</evidence>
<organism evidence="1">
    <name type="scientific">Rhipicephalus appendiculatus</name>
    <name type="common">Brown ear tick</name>
    <dbReference type="NCBI Taxonomy" id="34631"/>
    <lineage>
        <taxon>Eukaryota</taxon>
        <taxon>Metazoa</taxon>
        <taxon>Ecdysozoa</taxon>
        <taxon>Arthropoda</taxon>
        <taxon>Chelicerata</taxon>
        <taxon>Arachnida</taxon>
        <taxon>Acari</taxon>
        <taxon>Parasitiformes</taxon>
        <taxon>Ixodida</taxon>
        <taxon>Ixodoidea</taxon>
        <taxon>Ixodidae</taxon>
        <taxon>Rhipicephalinae</taxon>
        <taxon>Rhipicephalus</taxon>
        <taxon>Rhipicephalus</taxon>
    </lineage>
</organism>
<name>A0A131YCM5_RHIAP</name>
<reference evidence="1" key="1">
    <citation type="journal article" date="2016" name="Ticks Tick Borne Dis.">
        <title>De novo assembly and annotation of the salivary gland transcriptome of Rhipicephalus appendiculatus male and female ticks during blood feeding.</title>
        <authorList>
            <person name="de Castro M.H."/>
            <person name="de Klerk D."/>
            <person name="Pienaar R."/>
            <person name="Latif A.A."/>
            <person name="Rees D.J."/>
            <person name="Mans B.J."/>
        </authorList>
    </citation>
    <scope>NUCLEOTIDE SEQUENCE</scope>
    <source>
        <tissue evidence="1">Salivary glands</tissue>
    </source>
</reference>
<dbReference type="EMBL" id="GEDV01011518">
    <property type="protein sequence ID" value="JAP77039.1"/>
    <property type="molecule type" value="Transcribed_RNA"/>
</dbReference>
<proteinExistence type="predicted"/>